<name>A0ABS3L1C6_9STAP</name>
<reference evidence="1 2" key="1">
    <citation type="submission" date="2021-03" db="EMBL/GenBank/DDBJ databases">
        <title>Staphylococci and Mammaliicocci in bats.</title>
        <authorList>
            <person name="Fountain K."/>
        </authorList>
    </citation>
    <scope>NUCLEOTIDE SEQUENCE [LARGE SCALE GENOMIC DNA]</scope>
    <source>
        <strain evidence="1 2">18_1_E_SW</strain>
    </source>
</reference>
<organism evidence="1 2">
    <name type="scientific">Staphylococcus nepalensis</name>
    <dbReference type="NCBI Taxonomy" id="214473"/>
    <lineage>
        <taxon>Bacteria</taxon>
        <taxon>Bacillati</taxon>
        <taxon>Bacillota</taxon>
        <taxon>Bacilli</taxon>
        <taxon>Bacillales</taxon>
        <taxon>Staphylococcaceae</taxon>
        <taxon>Staphylococcus</taxon>
    </lineage>
</organism>
<dbReference type="Proteomes" id="UP000664081">
    <property type="component" value="Unassembled WGS sequence"/>
</dbReference>
<evidence type="ECO:0000313" key="1">
    <source>
        <dbReference type="EMBL" id="MBO1227343.1"/>
    </source>
</evidence>
<sequence>MPELQRFLAQSSIVNNEDEPRILIYPRLSFSIKWYNAYFTQRLASFTFKI</sequence>
<accession>A0ABS3L1C6</accession>
<protein>
    <submittedName>
        <fullName evidence="1">Uncharacterized protein</fullName>
    </submittedName>
</protein>
<dbReference type="RefSeq" id="WP_159085238.1">
    <property type="nucleotide sequence ID" value="NZ_BMCF01000002.1"/>
</dbReference>
<keyword evidence="2" id="KW-1185">Reference proteome</keyword>
<gene>
    <name evidence="1" type="ORF">J3T88_08360</name>
</gene>
<proteinExistence type="predicted"/>
<comment type="caution">
    <text evidence="1">The sequence shown here is derived from an EMBL/GenBank/DDBJ whole genome shotgun (WGS) entry which is preliminary data.</text>
</comment>
<dbReference type="GeneID" id="69103272"/>
<dbReference type="EMBL" id="JAFNLT010000006">
    <property type="protein sequence ID" value="MBO1227343.1"/>
    <property type="molecule type" value="Genomic_DNA"/>
</dbReference>
<evidence type="ECO:0000313" key="2">
    <source>
        <dbReference type="Proteomes" id="UP000664081"/>
    </source>
</evidence>